<dbReference type="GO" id="GO:0005549">
    <property type="term" value="F:odorant binding"/>
    <property type="evidence" value="ECO:0007669"/>
    <property type="project" value="InterPro"/>
</dbReference>
<keyword evidence="4 10" id="KW-0812">Transmembrane</keyword>
<keyword evidence="3 10" id="KW-0716">Sensory transduction</keyword>
<keyword evidence="5 10" id="KW-0552">Olfaction</keyword>
<organism evidence="11">
    <name type="scientific">Apolygus lucorum</name>
    <name type="common">Small green plant bug</name>
    <name type="synonym">Lygocoris lucorum</name>
    <dbReference type="NCBI Taxonomy" id="248454"/>
    <lineage>
        <taxon>Eukaryota</taxon>
        <taxon>Metazoa</taxon>
        <taxon>Ecdysozoa</taxon>
        <taxon>Arthropoda</taxon>
        <taxon>Hexapoda</taxon>
        <taxon>Insecta</taxon>
        <taxon>Pterygota</taxon>
        <taxon>Neoptera</taxon>
        <taxon>Paraneoptera</taxon>
        <taxon>Hemiptera</taxon>
        <taxon>Heteroptera</taxon>
        <taxon>Panheteroptera</taxon>
        <taxon>Cimicomorpha</taxon>
        <taxon>Miridae</taxon>
        <taxon>Mirini</taxon>
        <taxon>Apolygus</taxon>
    </lineage>
</organism>
<keyword evidence="9 10" id="KW-0807">Transducer</keyword>
<name>A0A1Q1NIS0_APOLU</name>
<reference evidence="11" key="2">
    <citation type="submission" date="2016-03" db="EMBL/GenBank/DDBJ databases">
        <authorList>
            <person name="Ploux O."/>
        </authorList>
    </citation>
    <scope>NUCLEOTIDE SEQUENCE</scope>
</reference>
<evidence type="ECO:0000256" key="2">
    <source>
        <dbReference type="ARBA" id="ARBA00022475"/>
    </source>
</evidence>
<feature type="transmembrane region" description="Helical" evidence="10">
    <location>
        <begin position="154"/>
        <end position="175"/>
    </location>
</feature>
<dbReference type="PANTHER" id="PTHR21137">
    <property type="entry name" value="ODORANT RECEPTOR"/>
    <property type="match status" value="1"/>
</dbReference>
<dbReference type="EMBL" id="KU958262">
    <property type="protein sequence ID" value="AQM56091.1"/>
    <property type="molecule type" value="mRNA"/>
</dbReference>
<dbReference type="GO" id="GO:0004984">
    <property type="term" value="F:olfactory receptor activity"/>
    <property type="evidence" value="ECO:0007669"/>
    <property type="project" value="InterPro"/>
</dbReference>
<evidence type="ECO:0000256" key="5">
    <source>
        <dbReference type="ARBA" id="ARBA00022725"/>
    </source>
</evidence>
<evidence type="ECO:0000313" key="11">
    <source>
        <dbReference type="EMBL" id="AQM56091.1"/>
    </source>
</evidence>
<comment type="caution">
    <text evidence="10">Lacks conserved residue(s) required for the propagation of feature annotation.</text>
</comment>
<keyword evidence="2" id="KW-1003">Cell membrane</keyword>
<proteinExistence type="evidence at transcript level"/>
<evidence type="ECO:0000256" key="3">
    <source>
        <dbReference type="ARBA" id="ARBA00022606"/>
    </source>
</evidence>
<sequence>MSKAKKSAVGTSSYKELEGLERAEALKKGYDENGGAYIRLGGQYVVSRSEIWRPVLFYADTALAMFELVTASYFSVLQGDMEAASECFHFIQMIFNMMVISANLQYYRKNIDELFTAIGAGFFDYGDTIDPQTKEKMDKHMMDMRANKKFRFKVFVLVVWVLGGCMFIKVIVAHFRFGDTIDGEGGSVSRKHIVAIWLPGIDEWPSYIAMVVAAYLCQVLIMNSIWGFVLPVICFAEELNAQLHIVGIGLRHTTARARHILYRKYGEQKSGNLKFKYEESLREALKSSVQHHNVILEACKCASTLLNLPLMTVMFGTAVLLCMSGFVMVEDSVPIIANIISLLFIGGEVIYAYLFCYYGEMITATSLEIGDELYNDDWWEGRDVFRPYMAMISLRSNRPIKLSAGGFTDVNNAAFSNIISTSYSYFNLMFTSKS</sequence>
<dbReference type="PANTHER" id="PTHR21137:SF35">
    <property type="entry name" value="ODORANT RECEPTOR 19A-RELATED"/>
    <property type="match status" value="1"/>
</dbReference>
<dbReference type="GO" id="GO:0007165">
    <property type="term" value="P:signal transduction"/>
    <property type="evidence" value="ECO:0007669"/>
    <property type="project" value="UniProtKB-KW"/>
</dbReference>
<keyword evidence="6 10" id="KW-1133">Transmembrane helix</keyword>
<evidence type="ECO:0000256" key="7">
    <source>
        <dbReference type="ARBA" id="ARBA00023136"/>
    </source>
</evidence>
<comment type="subcellular location">
    <subcellularLocation>
        <location evidence="1 10">Cell membrane</location>
        <topology evidence="1 10">Multi-pass membrane protein</topology>
    </subcellularLocation>
</comment>
<evidence type="ECO:0000256" key="4">
    <source>
        <dbReference type="ARBA" id="ARBA00022692"/>
    </source>
</evidence>
<keyword evidence="7 10" id="KW-0472">Membrane</keyword>
<comment type="similarity">
    <text evidence="10">Belongs to the insect chemoreceptor superfamily. Heteromeric odorant receptor channel (TC 1.A.69) family.</text>
</comment>
<evidence type="ECO:0000256" key="1">
    <source>
        <dbReference type="ARBA" id="ARBA00004651"/>
    </source>
</evidence>
<dbReference type="InterPro" id="IPR004117">
    <property type="entry name" value="7tm6_olfct_rcpt"/>
</dbReference>
<evidence type="ECO:0000256" key="10">
    <source>
        <dbReference type="RuleBase" id="RU351113"/>
    </source>
</evidence>
<feature type="transmembrane region" description="Helical" evidence="10">
    <location>
        <begin position="310"/>
        <end position="329"/>
    </location>
</feature>
<evidence type="ECO:0000256" key="8">
    <source>
        <dbReference type="ARBA" id="ARBA00023170"/>
    </source>
</evidence>
<gene>
    <name evidence="11" type="primary">OR85</name>
</gene>
<evidence type="ECO:0000256" key="6">
    <source>
        <dbReference type="ARBA" id="ARBA00022989"/>
    </source>
</evidence>
<reference evidence="11" key="1">
    <citation type="journal article" date="2016" name="Sci. Rep.">
        <title>Identification and expression analysis of an olfactory receptor gene family in green plant bug Apolygus lucorum (Meyer-Dur).</title>
        <authorList>
            <person name="An X.K."/>
            <person name="Sun L."/>
            <person name="Liu H.W."/>
            <person name="Liu D.F."/>
            <person name="Ding Y.X."/>
            <person name="Li L.M."/>
            <person name="Zhang Y.J."/>
            <person name="Guo Y.Y."/>
        </authorList>
    </citation>
    <scope>NUCLEOTIDE SEQUENCE</scope>
</reference>
<keyword evidence="8 10" id="KW-0675">Receptor</keyword>
<feature type="transmembrane region" description="Helical" evidence="10">
    <location>
        <begin position="335"/>
        <end position="358"/>
    </location>
</feature>
<protein>
    <recommendedName>
        <fullName evidence="10">Odorant receptor</fullName>
    </recommendedName>
</protein>
<accession>A0A1Q1NIS0</accession>
<dbReference type="Pfam" id="PF02949">
    <property type="entry name" value="7tm_6"/>
    <property type="match status" value="1"/>
</dbReference>
<evidence type="ECO:0000256" key="9">
    <source>
        <dbReference type="ARBA" id="ARBA00023224"/>
    </source>
</evidence>
<feature type="transmembrane region" description="Helical" evidence="10">
    <location>
        <begin position="207"/>
        <end position="235"/>
    </location>
</feature>
<dbReference type="GO" id="GO:0005886">
    <property type="term" value="C:plasma membrane"/>
    <property type="evidence" value="ECO:0007669"/>
    <property type="project" value="UniProtKB-SubCell"/>
</dbReference>
<dbReference type="AlphaFoldDB" id="A0A1Q1NIS0"/>